<feature type="transmembrane region" description="Helical" evidence="1">
    <location>
        <begin position="33"/>
        <end position="52"/>
    </location>
</feature>
<sequence>MFKKSFKNDKESPISLLKILKQAFEINKKPFPWLKAISAAICVGVPVSIGLVEGQLHLGLVGGIGGLCRSSIFFFRTH</sequence>
<organism evidence="2 3">
    <name type="scientific">Clostridium estertheticum</name>
    <dbReference type="NCBI Taxonomy" id="238834"/>
    <lineage>
        <taxon>Bacteria</taxon>
        <taxon>Bacillati</taxon>
        <taxon>Bacillota</taxon>
        <taxon>Clostridia</taxon>
        <taxon>Eubacteriales</taxon>
        <taxon>Clostridiaceae</taxon>
        <taxon>Clostridium</taxon>
    </lineage>
</organism>
<feature type="transmembrane region" description="Helical" evidence="1">
    <location>
        <begin position="58"/>
        <end position="75"/>
    </location>
</feature>
<keyword evidence="1" id="KW-0812">Transmembrane</keyword>
<accession>A0AA47EIM3</accession>
<dbReference type="Proteomes" id="UP001164733">
    <property type="component" value="Chromosome"/>
</dbReference>
<evidence type="ECO:0000313" key="3">
    <source>
        <dbReference type="Proteomes" id="UP001164733"/>
    </source>
</evidence>
<dbReference type="RefSeq" id="WP_216124998.1">
    <property type="nucleotide sequence ID" value="NZ_CP086239.1"/>
</dbReference>
<dbReference type="EMBL" id="CP086239">
    <property type="protein sequence ID" value="WAG59343.1"/>
    <property type="molecule type" value="Genomic_DNA"/>
</dbReference>
<protein>
    <submittedName>
        <fullName evidence="2">Uncharacterized protein</fullName>
    </submittedName>
</protein>
<gene>
    <name evidence="2" type="ORF">LL038_17085</name>
</gene>
<dbReference type="AlphaFoldDB" id="A0AA47EIM3"/>
<evidence type="ECO:0000256" key="1">
    <source>
        <dbReference type="SAM" id="Phobius"/>
    </source>
</evidence>
<proteinExistence type="predicted"/>
<keyword evidence="1" id="KW-0472">Membrane</keyword>
<reference evidence="2" key="1">
    <citation type="submission" date="2021-11" db="EMBL/GenBank/DDBJ databases">
        <title>Clostridia strains as spoilage organisms.</title>
        <authorList>
            <person name="Wambui J."/>
            <person name="Stevens M.J.A."/>
            <person name="Stephan R."/>
        </authorList>
    </citation>
    <scope>NUCLEOTIDE SEQUENCE</scope>
    <source>
        <strain evidence="2">CF009</strain>
    </source>
</reference>
<evidence type="ECO:0000313" key="2">
    <source>
        <dbReference type="EMBL" id="WAG59343.1"/>
    </source>
</evidence>
<name>A0AA47EIM3_9CLOT</name>
<keyword evidence="1" id="KW-1133">Transmembrane helix</keyword>